<dbReference type="InterPro" id="IPR036278">
    <property type="entry name" value="Sialidase_sf"/>
</dbReference>
<evidence type="ECO:0000313" key="5">
    <source>
        <dbReference type="Proteomes" id="UP000029393"/>
    </source>
</evidence>
<feature type="chain" id="PRO_5001871400" description="DUF6242 domain-containing protein" evidence="2">
    <location>
        <begin position="26"/>
        <end position="401"/>
    </location>
</feature>
<reference evidence="4 5" key="1">
    <citation type="submission" date="2013-09" db="EMBL/GenBank/DDBJ databases">
        <title>Genome sequencing of Arenimonas metalli.</title>
        <authorList>
            <person name="Chen F."/>
            <person name="Wang G."/>
        </authorList>
    </citation>
    <scope>NUCLEOTIDE SEQUENCE [LARGE SCALE GENOMIC DNA]</scope>
    <source>
        <strain evidence="4 5">CF5-1</strain>
    </source>
</reference>
<keyword evidence="2" id="KW-0732">Signal</keyword>
<sequence>MPAIPLRRSRLTGALLLALALPLSAQSPEPEIPAEEAAAETAEADPGLDAAPEASVEPSAPVAATDPVLLDAEILPRASRSLLLDVVRTNAGFFAVGERGHVLVSEDGQAWTQAKVPTRATLTTIATADGVLWAAGHDGVIVHSTDGGQTWTRRRAAPWSYDLVDPSEGVPVMDLLFTDARNGFAIGAYSLMLVTSDGGVTWTPRSVLGGAADDAPAEPEPASDEVAEADDWTFSDDDLMLDAESDPHLNAMARAGSGALVIAGERGTFMRSRDGGETWESKRLPYEGSMFGVLTWEDDHILVFGLRGNVLESRDLGDTWTEVETGITTSLMGGHALPGGGAVLVGANGAILTRPDADTPFTATAYEMGTGETPLLSGVLPVDDAAYLVIGDKGADLYRPK</sequence>
<evidence type="ECO:0000313" key="4">
    <source>
        <dbReference type="EMBL" id="KFN48297.1"/>
    </source>
</evidence>
<accession>A0A091B9X0</accession>
<feature type="domain" description="DUF6242" evidence="3">
    <location>
        <begin position="85"/>
        <end position="282"/>
    </location>
</feature>
<dbReference type="PANTHER" id="PTHR47199:SF2">
    <property type="entry name" value="PHOTOSYSTEM II STABILITY_ASSEMBLY FACTOR HCF136, CHLOROPLASTIC"/>
    <property type="match status" value="1"/>
</dbReference>
<dbReference type="Gene3D" id="2.130.10.10">
    <property type="entry name" value="YVTN repeat-like/Quinoprotein amine dehydrogenase"/>
    <property type="match status" value="2"/>
</dbReference>
<dbReference type="RefSeq" id="WP_052574988.1">
    <property type="nucleotide sequence ID" value="NZ_AVCK01000002.1"/>
</dbReference>
<protein>
    <recommendedName>
        <fullName evidence="3">DUF6242 domain-containing protein</fullName>
    </recommendedName>
</protein>
<feature type="signal peptide" evidence="2">
    <location>
        <begin position="1"/>
        <end position="25"/>
    </location>
</feature>
<dbReference type="eggNOG" id="COG4447">
    <property type="taxonomic scope" value="Bacteria"/>
</dbReference>
<evidence type="ECO:0000256" key="2">
    <source>
        <dbReference type="SAM" id="SignalP"/>
    </source>
</evidence>
<dbReference type="AlphaFoldDB" id="A0A091B9X0"/>
<gene>
    <name evidence="4" type="ORF">N787_06220</name>
</gene>
<dbReference type="GO" id="GO:0015979">
    <property type="term" value="P:photosynthesis"/>
    <property type="evidence" value="ECO:0007669"/>
    <property type="project" value="UniProtKB-KW"/>
</dbReference>
<comment type="caution">
    <text evidence="4">The sequence shown here is derived from an EMBL/GenBank/DDBJ whole genome shotgun (WGS) entry which is preliminary data.</text>
</comment>
<keyword evidence="5" id="KW-1185">Reference proteome</keyword>
<dbReference type="GO" id="GO:0009523">
    <property type="term" value="C:photosystem II"/>
    <property type="evidence" value="ECO:0007669"/>
    <property type="project" value="UniProtKB-KW"/>
</dbReference>
<proteinExistence type="predicted"/>
<feature type="region of interest" description="Disordered" evidence="1">
    <location>
        <begin position="27"/>
        <end position="60"/>
    </location>
</feature>
<evidence type="ECO:0000256" key="1">
    <source>
        <dbReference type="SAM" id="MobiDB-lite"/>
    </source>
</evidence>
<dbReference type="PANTHER" id="PTHR47199">
    <property type="entry name" value="PHOTOSYSTEM II STABILITY/ASSEMBLY FACTOR HCF136, CHLOROPLASTIC"/>
    <property type="match status" value="1"/>
</dbReference>
<dbReference type="STRING" id="1384056.N787_06220"/>
<dbReference type="SUPFAM" id="SSF50939">
    <property type="entry name" value="Sialidases"/>
    <property type="match status" value="1"/>
</dbReference>
<name>A0A091B9X0_9GAMM</name>
<evidence type="ECO:0000259" key="3">
    <source>
        <dbReference type="Pfam" id="PF25852"/>
    </source>
</evidence>
<dbReference type="Pfam" id="PF25852">
    <property type="entry name" value="DUF6242_C"/>
    <property type="match status" value="1"/>
</dbReference>
<dbReference type="PATRIC" id="fig|1384056.3.peg.120"/>
<dbReference type="CDD" id="cd15482">
    <property type="entry name" value="Sialidase_non-viral"/>
    <property type="match status" value="1"/>
</dbReference>
<organism evidence="4 5">
    <name type="scientific">Arenimonas metalli CF5-1</name>
    <dbReference type="NCBI Taxonomy" id="1384056"/>
    <lineage>
        <taxon>Bacteria</taxon>
        <taxon>Pseudomonadati</taxon>
        <taxon>Pseudomonadota</taxon>
        <taxon>Gammaproteobacteria</taxon>
        <taxon>Lysobacterales</taxon>
        <taxon>Lysobacteraceae</taxon>
        <taxon>Arenimonas</taxon>
    </lineage>
</organism>
<feature type="compositionally biased region" description="Low complexity" evidence="1">
    <location>
        <begin position="50"/>
        <end position="60"/>
    </location>
</feature>
<dbReference type="InterPro" id="IPR015943">
    <property type="entry name" value="WD40/YVTN_repeat-like_dom_sf"/>
</dbReference>
<dbReference type="EMBL" id="AVCK01000002">
    <property type="protein sequence ID" value="KFN48297.1"/>
    <property type="molecule type" value="Genomic_DNA"/>
</dbReference>
<dbReference type="Proteomes" id="UP000029393">
    <property type="component" value="Unassembled WGS sequence"/>
</dbReference>
<dbReference type="InterPro" id="IPR058667">
    <property type="entry name" value="DUF6242_C"/>
</dbReference>